<protein>
    <recommendedName>
        <fullName evidence="3">XRE family transcriptional regulator</fullName>
    </recommendedName>
</protein>
<accession>A0A1A3H4H7</accession>
<sequence>MSYYDELAQRVRDSVPAAMSHAELAGRLDITVDDLACLLGIGQDVASSSGAGFQRFRGRFASVELALLADILDVDVHWLITGNPDPYRIVHACQPHSAP</sequence>
<reference evidence="1 2" key="1">
    <citation type="submission" date="2016-06" db="EMBL/GenBank/DDBJ databases">
        <authorList>
            <person name="Kjaerup R.B."/>
            <person name="Dalgaard T.S."/>
            <person name="Juul-Madsen H.R."/>
        </authorList>
    </citation>
    <scope>NUCLEOTIDE SEQUENCE [LARGE SCALE GENOMIC DNA]</scope>
    <source>
        <strain evidence="1 2">1127319.6</strain>
    </source>
</reference>
<dbReference type="AlphaFoldDB" id="A0A1A3H4H7"/>
<dbReference type="OrthoDB" id="9794834at2"/>
<dbReference type="EMBL" id="LZLC01000082">
    <property type="protein sequence ID" value="OBJ43187.1"/>
    <property type="molecule type" value="Genomic_DNA"/>
</dbReference>
<dbReference type="RefSeq" id="WP_064980277.1">
    <property type="nucleotide sequence ID" value="NZ_LZLC01000082.1"/>
</dbReference>
<evidence type="ECO:0008006" key="3">
    <source>
        <dbReference type="Google" id="ProtNLM"/>
    </source>
</evidence>
<name>A0A1A3H4H7_MYCMU</name>
<dbReference type="Proteomes" id="UP000093898">
    <property type="component" value="Unassembled WGS sequence"/>
</dbReference>
<evidence type="ECO:0000313" key="2">
    <source>
        <dbReference type="Proteomes" id="UP000093898"/>
    </source>
</evidence>
<organism evidence="1 2">
    <name type="scientific">Mycolicibacterium mucogenicum</name>
    <name type="common">Mycobacterium mucogenicum</name>
    <dbReference type="NCBI Taxonomy" id="56689"/>
    <lineage>
        <taxon>Bacteria</taxon>
        <taxon>Bacillati</taxon>
        <taxon>Actinomycetota</taxon>
        <taxon>Actinomycetes</taxon>
        <taxon>Mycobacteriales</taxon>
        <taxon>Mycobacteriaceae</taxon>
        <taxon>Mycolicibacterium</taxon>
    </lineage>
</organism>
<comment type="caution">
    <text evidence="1">The sequence shown here is derived from an EMBL/GenBank/DDBJ whole genome shotgun (WGS) entry which is preliminary data.</text>
</comment>
<evidence type="ECO:0000313" key="1">
    <source>
        <dbReference type="EMBL" id="OBJ43187.1"/>
    </source>
</evidence>
<proteinExistence type="predicted"/>
<gene>
    <name evidence="1" type="ORF">A5630_19445</name>
</gene>